<feature type="compositionally biased region" description="Low complexity" evidence="5">
    <location>
        <begin position="29"/>
        <end position="39"/>
    </location>
</feature>
<dbReference type="AlphaFoldDB" id="A0A290MRM8"/>
<keyword evidence="4" id="KW-0788">Thiol protease</keyword>
<dbReference type="NCBIfam" id="TIGR02219">
    <property type="entry name" value="phage_NlpC_fam"/>
    <property type="match status" value="1"/>
</dbReference>
<evidence type="ECO:0000313" key="7">
    <source>
        <dbReference type="EMBL" id="ATC34437.1"/>
    </source>
</evidence>
<feature type="region of interest" description="Disordered" evidence="5">
    <location>
        <begin position="190"/>
        <end position="211"/>
    </location>
</feature>
<feature type="region of interest" description="Disordered" evidence="5">
    <location>
        <begin position="1"/>
        <end position="42"/>
    </location>
</feature>
<evidence type="ECO:0000256" key="3">
    <source>
        <dbReference type="ARBA" id="ARBA00022801"/>
    </source>
</evidence>
<keyword evidence="3" id="KW-0378">Hydrolase</keyword>
<evidence type="ECO:0000256" key="4">
    <source>
        <dbReference type="ARBA" id="ARBA00022807"/>
    </source>
</evidence>
<gene>
    <name evidence="7" type="ORF">CA606_01390</name>
</gene>
<evidence type="ECO:0000256" key="5">
    <source>
        <dbReference type="SAM" id="MobiDB-lite"/>
    </source>
</evidence>
<comment type="similarity">
    <text evidence="1">Belongs to the peptidase C40 family.</text>
</comment>
<dbReference type="SUPFAM" id="SSF54001">
    <property type="entry name" value="Cysteine proteinases"/>
    <property type="match status" value="1"/>
</dbReference>
<dbReference type="Gene3D" id="3.90.1720.10">
    <property type="entry name" value="endopeptidase domain like (from Nostoc punctiforme)"/>
    <property type="match status" value="1"/>
</dbReference>
<dbReference type="InterPro" id="IPR038765">
    <property type="entry name" value="Papain-like_cys_pep_sf"/>
</dbReference>
<dbReference type="PROSITE" id="PS51935">
    <property type="entry name" value="NLPC_P60"/>
    <property type="match status" value="1"/>
</dbReference>
<sequence length="211" mass="22684">MVLSESADACPKSSPQRGRWPKAGGGRSPGPASSPSVVPTGRHLPRWGEDLVVAQTRLWLGTPYRHQASTLGAGCDCLGLIRGVWRGLYGEEPEAPPPYRPDWAEIGVGEPLLAAFGRWLVAIPLSQAQPGDVLVFRMAPGAAAKHCAIKAAPDRIIHAYWGRACVESALGRWWLERCVAAFRFPPFPTQHPTASCRPASFEARSGARTSG</sequence>
<dbReference type="Pfam" id="PF00877">
    <property type="entry name" value="NLPC_P60"/>
    <property type="match status" value="1"/>
</dbReference>
<protein>
    <submittedName>
        <fullName evidence="7">Peptidase</fullName>
    </submittedName>
</protein>
<accession>A0A290MRM8</accession>
<evidence type="ECO:0000256" key="1">
    <source>
        <dbReference type="ARBA" id="ARBA00007074"/>
    </source>
</evidence>
<dbReference type="InterPro" id="IPR011929">
    <property type="entry name" value="Phage_pept_NlpC/P60"/>
</dbReference>
<dbReference type="GO" id="GO:0008234">
    <property type="term" value="F:cysteine-type peptidase activity"/>
    <property type="evidence" value="ECO:0007669"/>
    <property type="project" value="UniProtKB-KW"/>
</dbReference>
<feature type="domain" description="NlpC/P60" evidence="6">
    <location>
        <begin position="46"/>
        <end position="185"/>
    </location>
</feature>
<dbReference type="Proteomes" id="UP000217311">
    <property type="component" value="Chromosome"/>
</dbReference>
<keyword evidence="2" id="KW-0645">Protease</keyword>
<dbReference type="EMBL" id="CP023315">
    <property type="protein sequence ID" value="ATC34437.1"/>
    <property type="molecule type" value="Genomic_DNA"/>
</dbReference>
<dbReference type="GO" id="GO:0006508">
    <property type="term" value="P:proteolysis"/>
    <property type="evidence" value="ECO:0007669"/>
    <property type="project" value="UniProtKB-KW"/>
</dbReference>
<name>A0A290MRM8_CAUVI</name>
<dbReference type="RefSeq" id="WP_096053772.1">
    <property type="nucleotide sequence ID" value="NZ_CP023315.3"/>
</dbReference>
<evidence type="ECO:0000256" key="2">
    <source>
        <dbReference type="ARBA" id="ARBA00022670"/>
    </source>
</evidence>
<evidence type="ECO:0000259" key="6">
    <source>
        <dbReference type="PROSITE" id="PS51935"/>
    </source>
</evidence>
<evidence type="ECO:0000313" key="8">
    <source>
        <dbReference type="Proteomes" id="UP000217311"/>
    </source>
</evidence>
<proteinExistence type="inferred from homology"/>
<organism evidence="7 8">
    <name type="scientific">Caulobacter vibrioides</name>
    <name type="common">Caulobacter crescentus</name>
    <dbReference type="NCBI Taxonomy" id="155892"/>
    <lineage>
        <taxon>Bacteria</taxon>
        <taxon>Pseudomonadati</taxon>
        <taxon>Pseudomonadota</taxon>
        <taxon>Alphaproteobacteria</taxon>
        <taxon>Caulobacterales</taxon>
        <taxon>Caulobacteraceae</taxon>
        <taxon>Caulobacter</taxon>
    </lineage>
</organism>
<reference evidence="8" key="1">
    <citation type="submission" date="2017-09" db="EMBL/GenBank/DDBJ databases">
        <title>Genome evolution observed in wild isolates of Caulobacter crescentus.</title>
        <authorList>
            <person name="Ely B."/>
            <person name="Wilson K."/>
            <person name="Scott D."/>
        </authorList>
    </citation>
    <scope>NUCLEOTIDE SEQUENCE [LARGE SCALE GENOMIC DNA]</scope>
    <source>
        <strain evidence="8">CB13b1a</strain>
    </source>
</reference>
<dbReference type="InterPro" id="IPR000064">
    <property type="entry name" value="NLP_P60_dom"/>
</dbReference>